<evidence type="ECO:0000313" key="1">
    <source>
        <dbReference type="EMBL" id="CAB4681705.1"/>
    </source>
</evidence>
<organism evidence="1">
    <name type="scientific">freshwater metagenome</name>
    <dbReference type="NCBI Taxonomy" id="449393"/>
    <lineage>
        <taxon>unclassified sequences</taxon>
        <taxon>metagenomes</taxon>
        <taxon>ecological metagenomes</taxon>
    </lineage>
</organism>
<dbReference type="EMBL" id="CAEZWV010000038">
    <property type="protein sequence ID" value="CAB4681705.1"/>
    <property type="molecule type" value="Genomic_DNA"/>
</dbReference>
<gene>
    <name evidence="1" type="ORF">UFOPK2295_01458</name>
</gene>
<protein>
    <submittedName>
        <fullName evidence="1">Unannotated protein</fullName>
    </submittedName>
</protein>
<name>A0A6J6NA66_9ZZZZ</name>
<sequence length="119" mass="12872">MGVTIARPTDLLSIRHVIALLEVVQSDAYIAELTAEPEESIPPALTFASTSRLLSEIRSRNDVSDAETAGQILDEATSLLELHPVRNTLAGPSLLVLQRVALVVLHNTSSKRSDDQSPF</sequence>
<reference evidence="1" key="1">
    <citation type="submission" date="2020-05" db="EMBL/GenBank/DDBJ databases">
        <authorList>
            <person name="Chiriac C."/>
            <person name="Salcher M."/>
            <person name="Ghai R."/>
            <person name="Kavagutti S V."/>
        </authorList>
    </citation>
    <scope>NUCLEOTIDE SEQUENCE</scope>
</reference>
<accession>A0A6J6NA66</accession>
<proteinExistence type="predicted"/>
<dbReference type="AlphaFoldDB" id="A0A6J6NA66"/>